<dbReference type="AlphaFoldDB" id="A0AAV5WPI0"/>
<dbReference type="Proteomes" id="UP001432322">
    <property type="component" value="Unassembled WGS sequence"/>
</dbReference>
<comment type="caution">
    <text evidence="2">The sequence shown here is derived from an EMBL/GenBank/DDBJ whole genome shotgun (WGS) entry which is preliminary data.</text>
</comment>
<evidence type="ECO:0000313" key="3">
    <source>
        <dbReference type="Proteomes" id="UP001432322"/>
    </source>
</evidence>
<feature type="non-terminal residue" evidence="2">
    <location>
        <position position="149"/>
    </location>
</feature>
<gene>
    <name evidence="2" type="ORF">PFISCL1PPCAC_23825</name>
</gene>
<sequence>AFAFIPLHFNVSFVSTEDRINLRAPSQLIAILSIAAQSCSIITITICLPLYVIASYYARKRTEYHRHTVLQRQDRIHLLCSLLSFGAIILDSIRASLLIIATFQHPIDAVLYADVFPYWYHTTESLCCVRPWAMVVSNALVRRNLLVFL</sequence>
<evidence type="ECO:0000313" key="2">
    <source>
        <dbReference type="EMBL" id="GMT32528.1"/>
    </source>
</evidence>
<organism evidence="2 3">
    <name type="scientific">Pristionchus fissidentatus</name>
    <dbReference type="NCBI Taxonomy" id="1538716"/>
    <lineage>
        <taxon>Eukaryota</taxon>
        <taxon>Metazoa</taxon>
        <taxon>Ecdysozoa</taxon>
        <taxon>Nematoda</taxon>
        <taxon>Chromadorea</taxon>
        <taxon>Rhabditida</taxon>
        <taxon>Rhabditina</taxon>
        <taxon>Diplogasteromorpha</taxon>
        <taxon>Diplogasteroidea</taxon>
        <taxon>Neodiplogasteridae</taxon>
        <taxon>Pristionchus</taxon>
    </lineage>
</organism>
<evidence type="ECO:0000256" key="1">
    <source>
        <dbReference type="SAM" id="Phobius"/>
    </source>
</evidence>
<protein>
    <recommendedName>
        <fullName evidence="4">G protein-coupled receptor</fullName>
    </recommendedName>
</protein>
<proteinExistence type="predicted"/>
<keyword evidence="1" id="KW-0812">Transmembrane</keyword>
<reference evidence="2" key="1">
    <citation type="submission" date="2023-10" db="EMBL/GenBank/DDBJ databases">
        <title>Genome assembly of Pristionchus species.</title>
        <authorList>
            <person name="Yoshida K."/>
            <person name="Sommer R.J."/>
        </authorList>
    </citation>
    <scope>NUCLEOTIDE SEQUENCE</scope>
    <source>
        <strain evidence="2">RS5133</strain>
    </source>
</reference>
<keyword evidence="3" id="KW-1185">Reference proteome</keyword>
<keyword evidence="1" id="KW-0472">Membrane</keyword>
<keyword evidence="1" id="KW-1133">Transmembrane helix</keyword>
<evidence type="ECO:0008006" key="4">
    <source>
        <dbReference type="Google" id="ProtNLM"/>
    </source>
</evidence>
<feature type="transmembrane region" description="Helical" evidence="1">
    <location>
        <begin position="78"/>
        <end position="103"/>
    </location>
</feature>
<name>A0AAV5WPI0_9BILA</name>
<feature type="non-terminal residue" evidence="2">
    <location>
        <position position="1"/>
    </location>
</feature>
<dbReference type="EMBL" id="BTSY01000006">
    <property type="protein sequence ID" value="GMT32528.1"/>
    <property type="molecule type" value="Genomic_DNA"/>
</dbReference>
<accession>A0AAV5WPI0</accession>
<feature type="transmembrane region" description="Helical" evidence="1">
    <location>
        <begin position="28"/>
        <end position="57"/>
    </location>
</feature>